<comment type="caution">
    <text evidence="1">The sequence shown here is derived from an EMBL/GenBank/DDBJ whole genome shotgun (WGS) entry which is preliminary data.</text>
</comment>
<sequence length="390" mass="41866">MKDYVVKISEKNTGVLAVLGHAGIGHVHSHSGFVQDDSAGFAVVASIMKEAFKVDTTIQYVTGNSETGSITVETYGGGIGTSHTRRGLTPQEVHMLRRAEGEDGIYTQTVAVKTFGRMYGQGAMETPVALQGAIALAVMDSFCKKFPHKILTTNEKYDRLIDKMSGTVVDINGIPVSLLLNINGSEGGIGPAEDNEGNTALGQKGEIMKLLGTQDVPNIIVESKSYVPSLSKEINCSTFLFRGQEIIDNTDVAKALASAANDLSLPYILKNDSLPISKGNLENATRNFAREIIKLGERLSGAQSAIDKTSIIAEIARMVSEDAGGISFMSNDLHDTARAAGIVPGTASVMSLLVPEDYINYWKIPVLTPEDVEQYMRIIFCAAKKLISEC</sequence>
<evidence type="ECO:0000313" key="1">
    <source>
        <dbReference type="EMBL" id="TWH83602.1"/>
    </source>
</evidence>
<evidence type="ECO:0000313" key="2">
    <source>
        <dbReference type="Proteomes" id="UP000315343"/>
    </source>
</evidence>
<dbReference type="EMBL" id="VLKH01000001">
    <property type="protein sequence ID" value="TWH83602.1"/>
    <property type="molecule type" value="Genomic_DNA"/>
</dbReference>
<keyword evidence="2" id="KW-1185">Reference proteome</keyword>
<dbReference type="Proteomes" id="UP000315343">
    <property type="component" value="Unassembled WGS sequence"/>
</dbReference>
<gene>
    <name evidence="1" type="ORF">LY60_00213</name>
</gene>
<protein>
    <submittedName>
        <fullName evidence="1">Uncharacterized protein</fullName>
    </submittedName>
</protein>
<name>A0A562JK13_9FIRM</name>
<dbReference type="RefSeq" id="WP_145078759.1">
    <property type="nucleotide sequence ID" value="NZ_VLKH01000001.1"/>
</dbReference>
<organism evidence="1 2">
    <name type="scientific">Sedimentibacter saalensis</name>
    <dbReference type="NCBI Taxonomy" id="130788"/>
    <lineage>
        <taxon>Bacteria</taxon>
        <taxon>Bacillati</taxon>
        <taxon>Bacillota</taxon>
        <taxon>Tissierellia</taxon>
        <taxon>Sedimentibacter</taxon>
    </lineage>
</organism>
<dbReference type="AlphaFoldDB" id="A0A562JK13"/>
<dbReference type="OrthoDB" id="5429738at2"/>
<accession>A0A562JK13</accession>
<proteinExistence type="predicted"/>
<reference evidence="1 2" key="1">
    <citation type="submission" date="2019-07" db="EMBL/GenBank/DDBJ databases">
        <title>Genomic Encyclopedia of Type Strains, Phase I: the one thousand microbial genomes (KMG-I) project.</title>
        <authorList>
            <person name="Kyrpides N."/>
        </authorList>
    </citation>
    <scope>NUCLEOTIDE SEQUENCE [LARGE SCALE GENOMIC DNA]</scope>
    <source>
        <strain evidence="1 2">DSM 13558</strain>
    </source>
</reference>